<dbReference type="EMBL" id="JAROCD010000006">
    <property type="protein sequence ID" value="MDN4602327.1"/>
    <property type="molecule type" value="Genomic_DNA"/>
</dbReference>
<accession>A0ABT8JCV2</accession>
<organism evidence="2 3">
    <name type="scientific">Paenibacillus vandeheii</name>
    <dbReference type="NCBI Taxonomy" id="3035917"/>
    <lineage>
        <taxon>Bacteria</taxon>
        <taxon>Bacillati</taxon>
        <taxon>Bacillota</taxon>
        <taxon>Bacilli</taxon>
        <taxon>Bacillales</taxon>
        <taxon>Paenibacillaceae</taxon>
        <taxon>Paenibacillus</taxon>
    </lineage>
</organism>
<evidence type="ECO:0000256" key="1">
    <source>
        <dbReference type="SAM" id="MobiDB-lite"/>
    </source>
</evidence>
<evidence type="ECO:0000313" key="3">
    <source>
        <dbReference type="Proteomes" id="UP001174205"/>
    </source>
</evidence>
<sequence>MAIEVINYEENINEIELANRKKCFTLGGHYGCIGWLQFQYSLSKTIGGFRDEQPSGGEGRSSFRENELLE</sequence>
<dbReference type="RefSeq" id="WP_301247087.1">
    <property type="nucleotide sequence ID" value="NZ_JAROCD010000006.1"/>
</dbReference>
<evidence type="ECO:0000313" key="2">
    <source>
        <dbReference type="EMBL" id="MDN4602327.1"/>
    </source>
</evidence>
<dbReference type="Proteomes" id="UP001174205">
    <property type="component" value="Unassembled WGS sequence"/>
</dbReference>
<feature type="compositionally biased region" description="Basic and acidic residues" evidence="1">
    <location>
        <begin position="61"/>
        <end position="70"/>
    </location>
</feature>
<name>A0ABT8JCV2_9BACL</name>
<comment type="caution">
    <text evidence="2">The sequence shown here is derived from an EMBL/GenBank/DDBJ whole genome shotgun (WGS) entry which is preliminary data.</text>
</comment>
<keyword evidence="3" id="KW-1185">Reference proteome</keyword>
<feature type="region of interest" description="Disordered" evidence="1">
    <location>
        <begin position="50"/>
        <end position="70"/>
    </location>
</feature>
<proteinExistence type="predicted"/>
<reference evidence="2" key="1">
    <citation type="submission" date="2023-03" db="EMBL/GenBank/DDBJ databases">
        <title>MT1 and MT2 Draft Genomes of Novel Species.</title>
        <authorList>
            <person name="Venkateswaran K."/>
        </authorList>
    </citation>
    <scope>NUCLEOTIDE SEQUENCE</scope>
    <source>
        <strain evidence="2">F6_3S_P_1C</strain>
    </source>
</reference>
<gene>
    <name evidence="2" type="ORF">P5G61_13915</name>
</gene>
<protein>
    <submittedName>
        <fullName evidence="2">Uncharacterized protein</fullName>
    </submittedName>
</protein>